<feature type="region of interest" description="Disordered" evidence="1">
    <location>
        <begin position="128"/>
        <end position="148"/>
    </location>
</feature>
<keyword evidence="2" id="KW-0812">Transmembrane</keyword>
<evidence type="ECO:0000256" key="2">
    <source>
        <dbReference type="SAM" id="Phobius"/>
    </source>
</evidence>
<protein>
    <submittedName>
        <fullName evidence="3">Uncharacterized protein</fullName>
    </submittedName>
</protein>
<evidence type="ECO:0000313" key="4">
    <source>
        <dbReference type="Proteomes" id="UP001634394"/>
    </source>
</evidence>
<organism evidence="3 4">
    <name type="scientific">Sinanodonta woodiana</name>
    <name type="common">Chinese pond mussel</name>
    <name type="synonym">Anodonta woodiana</name>
    <dbReference type="NCBI Taxonomy" id="1069815"/>
    <lineage>
        <taxon>Eukaryota</taxon>
        <taxon>Metazoa</taxon>
        <taxon>Spiralia</taxon>
        <taxon>Lophotrochozoa</taxon>
        <taxon>Mollusca</taxon>
        <taxon>Bivalvia</taxon>
        <taxon>Autobranchia</taxon>
        <taxon>Heteroconchia</taxon>
        <taxon>Palaeoheterodonta</taxon>
        <taxon>Unionida</taxon>
        <taxon>Unionoidea</taxon>
        <taxon>Unionidae</taxon>
        <taxon>Unioninae</taxon>
        <taxon>Sinanodonta</taxon>
    </lineage>
</organism>
<dbReference type="Proteomes" id="UP001634394">
    <property type="component" value="Unassembled WGS sequence"/>
</dbReference>
<keyword evidence="2" id="KW-0472">Membrane</keyword>
<dbReference type="EMBL" id="JBJQND010000012">
    <property type="protein sequence ID" value="KAL3859519.1"/>
    <property type="molecule type" value="Genomic_DNA"/>
</dbReference>
<evidence type="ECO:0000256" key="1">
    <source>
        <dbReference type="SAM" id="MobiDB-lite"/>
    </source>
</evidence>
<gene>
    <name evidence="3" type="ORF">ACJMK2_009735</name>
</gene>
<reference evidence="3 4" key="1">
    <citation type="submission" date="2024-11" db="EMBL/GenBank/DDBJ databases">
        <title>Chromosome-level genome assembly of the freshwater bivalve Anodonta woodiana.</title>
        <authorList>
            <person name="Chen X."/>
        </authorList>
    </citation>
    <scope>NUCLEOTIDE SEQUENCE [LARGE SCALE GENOMIC DNA]</scope>
    <source>
        <strain evidence="3">MN2024</strain>
        <tissue evidence="3">Gills</tissue>
    </source>
</reference>
<accession>A0ABD3VD57</accession>
<feature type="transmembrane region" description="Helical" evidence="2">
    <location>
        <begin position="21"/>
        <end position="47"/>
    </location>
</feature>
<name>A0ABD3VD57_SINWO</name>
<comment type="caution">
    <text evidence="3">The sequence shown here is derived from an EMBL/GenBank/DDBJ whole genome shotgun (WGS) entry which is preliminary data.</text>
</comment>
<keyword evidence="2" id="KW-1133">Transmembrane helix</keyword>
<dbReference type="AlphaFoldDB" id="A0ABD3VD57"/>
<proteinExistence type="predicted"/>
<sequence>MIGIFVFSICGESCFTDNNRIYAIVIIVLLSVGLVTAIVGLCLFCHFSKHMRMPRHSGRGRVGTESTSHRPNVTAVHDVSFLKYHSRHTKPSQDAQYTNSALDTDYPSTPTSVMYSGNPPDIHPPPNFYSPSMNRARPPIYSNRNALR</sequence>
<evidence type="ECO:0000313" key="3">
    <source>
        <dbReference type="EMBL" id="KAL3859519.1"/>
    </source>
</evidence>
<keyword evidence="4" id="KW-1185">Reference proteome</keyword>